<feature type="domain" description="Sigma-54 factor interaction" evidence="5">
    <location>
        <begin position="158"/>
        <end position="385"/>
    </location>
</feature>
<dbReference type="InterPro" id="IPR000253">
    <property type="entry name" value="FHA_dom"/>
</dbReference>
<dbReference type="SMART" id="SM00382">
    <property type="entry name" value="AAA"/>
    <property type="match status" value="1"/>
</dbReference>
<dbReference type="FunFam" id="3.40.50.300:FF:000006">
    <property type="entry name" value="DNA-binding transcriptional regulator NtrC"/>
    <property type="match status" value="1"/>
</dbReference>
<dbReference type="InterPro" id="IPR002078">
    <property type="entry name" value="Sigma_54_int"/>
</dbReference>
<dbReference type="OrthoDB" id="5482472at2"/>
<dbReference type="PROSITE" id="PS00675">
    <property type="entry name" value="SIGMA54_INTERACT_1"/>
    <property type="match status" value="1"/>
</dbReference>
<evidence type="ECO:0000313" key="7">
    <source>
        <dbReference type="Proteomes" id="UP000440224"/>
    </source>
</evidence>
<dbReference type="PROSITE" id="PS00676">
    <property type="entry name" value="SIGMA54_INTERACT_2"/>
    <property type="match status" value="1"/>
</dbReference>
<evidence type="ECO:0000256" key="2">
    <source>
        <dbReference type="ARBA" id="ARBA00022840"/>
    </source>
</evidence>
<dbReference type="RefSeq" id="WP_153819928.1">
    <property type="nucleotide sequence ID" value="NZ_WJIE01000004.1"/>
</dbReference>
<sequence>MNGGFDESTLSSTGEPCESGSPRRPLLYLVLQGHAPLTPPLRVDLGAFDEVTMGRGKDHGAVATREGGVRRCELRLPDPWLSSRHARILRVGRRWLLEDLGSKNGCFVQGEPRKSGALEDGDLVELGHSFFLFRLSADVGPDEPAILHAPPPAPALGLATLCPALARDYARLSLVAASRIPVLIEGETGTGKEVLARAIHAASGRAGAFVGVNCAALPRDLVEGELFGHVRGAFSGAATNHLGLVRAADGGTFFLDEIGDMSLAAQAALLRVLQEREVRPLGATAAVAVDFRVVAATNRPLEPMVASGAFRRDLLARLSGHRIEIPPLRARKEDLGLLVAALLRRSAPAQASSLRIHPRAARALLLHDHPSNVRELEQTLCAALVLRDGAETLAFEHLPETVRAALETTTTSMREEVARREELVSLLRAHEGNVAAVARALGKARMQVQRWLKRYGIDADAYRT</sequence>
<dbReference type="InterPro" id="IPR003593">
    <property type="entry name" value="AAA+_ATPase"/>
</dbReference>
<dbReference type="PROSITE" id="PS50006">
    <property type="entry name" value="FHA_DOMAIN"/>
    <property type="match status" value="1"/>
</dbReference>
<proteinExistence type="predicted"/>
<dbReference type="Pfam" id="PF00158">
    <property type="entry name" value="Sigma54_activat"/>
    <property type="match status" value="1"/>
</dbReference>
<dbReference type="SUPFAM" id="SSF46689">
    <property type="entry name" value="Homeodomain-like"/>
    <property type="match status" value="1"/>
</dbReference>
<dbReference type="Pfam" id="PF25601">
    <property type="entry name" value="AAA_lid_14"/>
    <property type="match status" value="1"/>
</dbReference>
<evidence type="ECO:0000256" key="3">
    <source>
        <dbReference type="SAM" id="MobiDB-lite"/>
    </source>
</evidence>
<dbReference type="SUPFAM" id="SSF49879">
    <property type="entry name" value="SMAD/FHA domain"/>
    <property type="match status" value="1"/>
</dbReference>
<dbReference type="CDD" id="cd00009">
    <property type="entry name" value="AAA"/>
    <property type="match status" value="1"/>
</dbReference>
<keyword evidence="1" id="KW-0547">Nucleotide-binding</keyword>
<keyword evidence="7" id="KW-1185">Reference proteome</keyword>
<name>A0A6N7PS47_9BACT</name>
<evidence type="ECO:0000259" key="5">
    <source>
        <dbReference type="PROSITE" id="PS50045"/>
    </source>
</evidence>
<dbReference type="InterPro" id="IPR027417">
    <property type="entry name" value="P-loop_NTPase"/>
</dbReference>
<dbReference type="Gene3D" id="2.60.200.20">
    <property type="match status" value="1"/>
</dbReference>
<reference evidence="6 7" key="1">
    <citation type="submission" date="2019-10" db="EMBL/GenBank/DDBJ databases">
        <title>A soil myxobacterium in the family Polyangiaceae.</title>
        <authorList>
            <person name="Li Y."/>
            <person name="Wang J."/>
        </authorList>
    </citation>
    <scope>NUCLEOTIDE SEQUENCE [LARGE SCALE GENOMIC DNA]</scope>
    <source>
        <strain evidence="6 7">DSM 14734</strain>
    </source>
</reference>
<protein>
    <submittedName>
        <fullName evidence="6">FHA domain-containing protein</fullName>
    </submittedName>
</protein>
<dbReference type="Pfam" id="PF00498">
    <property type="entry name" value="FHA"/>
    <property type="match status" value="1"/>
</dbReference>
<dbReference type="PANTHER" id="PTHR32071">
    <property type="entry name" value="TRANSCRIPTIONAL REGULATORY PROTEIN"/>
    <property type="match status" value="1"/>
</dbReference>
<dbReference type="CDD" id="cd00060">
    <property type="entry name" value="FHA"/>
    <property type="match status" value="1"/>
</dbReference>
<accession>A0A6N7PS47</accession>
<dbReference type="SUPFAM" id="SSF52540">
    <property type="entry name" value="P-loop containing nucleoside triphosphate hydrolases"/>
    <property type="match status" value="1"/>
</dbReference>
<feature type="region of interest" description="Disordered" evidence="3">
    <location>
        <begin position="1"/>
        <end position="21"/>
    </location>
</feature>
<feature type="domain" description="FHA" evidence="4">
    <location>
        <begin position="51"/>
        <end position="113"/>
    </location>
</feature>
<evidence type="ECO:0000259" key="4">
    <source>
        <dbReference type="PROSITE" id="PS50006"/>
    </source>
</evidence>
<comment type="caution">
    <text evidence="6">The sequence shown here is derived from an EMBL/GenBank/DDBJ whole genome shotgun (WGS) entry which is preliminary data.</text>
</comment>
<keyword evidence="2" id="KW-0067">ATP-binding</keyword>
<dbReference type="InterPro" id="IPR008984">
    <property type="entry name" value="SMAD_FHA_dom_sf"/>
</dbReference>
<dbReference type="SMART" id="SM00240">
    <property type="entry name" value="FHA"/>
    <property type="match status" value="1"/>
</dbReference>
<evidence type="ECO:0000256" key="1">
    <source>
        <dbReference type="ARBA" id="ARBA00022741"/>
    </source>
</evidence>
<gene>
    <name evidence="6" type="ORF">GF068_14100</name>
</gene>
<dbReference type="Gene3D" id="1.10.8.60">
    <property type="match status" value="1"/>
</dbReference>
<organism evidence="6 7">
    <name type="scientific">Polyangium spumosum</name>
    <dbReference type="NCBI Taxonomy" id="889282"/>
    <lineage>
        <taxon>Bacteria</taxon>
        <taxon>Pseudomonadati</taxon>
        <taxon>Myxococcota</taxon>
        <taxon>Polyangia</taxon>
        <taxon>Polyangiales</taxon>
        <taxon>Polyangiaceae</taxon>
        <taxon>Polyangium</taxon>
    </lineage>
</organism>
<dbReference type="InterPro" id="IPR058031">
    <property type="entry name" value="AAA_lid_NorR"/>
</dbReference>
<dbReference type="EMBL" id="WJIE01000004">
    <property type="protein sequence ID" value="MRG93055.1"/>
    <property type="molecule type" value="Genomic_DNA"/>
</dbReference>
<dbReference type="GO" id="GO:0006355">
    <property type="term" value="P:regulation of DNA-templated transcription"/>
    <property type="evidence" value="ECO:0007669"/>
    <property type="project" value="InterPro"/>
</dbReference>
<evidence type="ECO:0000313" key="6">
    <source>
        <dbReference type="EMBL" id="MRG93055.1"/>
    </source>
</evidence>
<dbReference type="GO" id="GO:0005524">
    <property type="term" value="F:ATP binding"/>
    <property type="evidence" value="ECO:0007669"/>
    <property type="project" value="UniProtKB-KW"/>
</dbReference>
<dbReference type="Gene3D" id="1.10.10.60">
    <property type="entry name" value="Homeodomain-like"/>
    <property type="match status" value="1"/>
</dbReference>
<dbReference type="InterPro" id="IPR025662">
    <property type="entry name" value="Sigma_54_int_dom_ATP-bd_1"/>
</dbReference>
<dbReference type="InterPro" id="IPR025943">
    <property type="entry name" value="Sigma_54_int_dom_ATP-bd_2"/>
</dbReference>
<dbReference type="AlphaFoldDB" id="A0A6N7PS47"/>
<dbReference type="InterPro" id="IPR009057">
    <property type="entry name" value="Homeodomain-like_sf"/>
</dbReference>
<dbReference type="Gene3D" id="3.40.50.300">
    <property type="entry name" value="P-loop containing nucleotide triphosphate hydrolases"/>
    <property type="match status" value="1"/>
</dbReference>
<dbReference type="Proteomes" id="UP000440224">
    <property type="component" value="Unassembled WGS sequence"/>
</dbReference>
<dbReference type="PROSITE" id="PS50045">
    <property type="entry name" value="SIGMA54_INTERACT_4"/>
    <property type="match status" value="1"/>
</dbReference>